<sequence length="351" mass="38489">MFITGLYRWLFDWLFAFADRITQNATDSDQVQLRKSTSVLTAILVSPAAIIWGAIYLLADENVAASLPLSYTPLLIANIVAFKLLKRYEIFEFVQRAMILVLPLLLMIALGGFVSSSAVVIWSLVTPMGAIVNSTKRLSMFWFAMFVGVVIYGAMIDGSLDQANNLPDWARLTLFAGNILGPSSIAFFLLIYFVRQNDNAYELVEYERRRSEALLDNVLPSAIAARLKDGTESVADRFDEVSVLFADMVGSTTLAAQLSPEEMVGLLNEIFTEFDEITLRHGVEKISTSGDNYVVAAGVPEVRADHAGALVRVAMEMRDYLDKRGSEIGRGLTMRFGINSGPAVSVVGGSG</sequence>
<proteinExistence type="predicted"/>
<feature type="transmembrane region" description="Helical" evidence="7">
    <location>
        <begin position="65"/>
        <end position="85"/>
    </location>
</feature>
<keyword evidence="4 7" id="KW-1133">Transmembrane helix</keyword>
<dbReference type="Proteomes" id="UP001219901">
    <property type="component" value="Chromosome"/>
</dbReference>
<dbReference type="EMBL" id="CP046147">
    <property type="protein sequence ID" value="WFG38576.1"/>
    <property type="molecule type" value="Genomic_DNA"/>
</dbReference>
<keyword evidence="6" id="KW-0456">Lyase</keyword>
<evidence type="ECO:0000256" key="6">
    <source>
        <dbReference type="ARBA" id="ARBA00023239"/>
    </source>
</evidence>
<feature type="transmembrane region" description="Helical" evidence="7">
    <location>
        <begin position="97"/>
        <end position="125"/>
    </location>
</feature>
<dbReference type="GO" id="GO:0016020">
    <property type="term" value="C:membrane"/>
    <property type="evidence" value="ECO:0007669"/>
    <property type="project" value="UniProtKB-SubCell"/>
</dbReference>
<dbReference type="SMART" id="SM00044">
    <property type="entry name" value="CYCc"/>
    <property type="match status" value="1"/>
</dbReference>
<keyword evidence="3" id="KW-0547">Nucleotide-binding</keyword>
<feature type="transmembrane region" description="Helical" evidence="7">
    <location>
        <begin position="39"/>
        <end position="59"/>
    </location>
</feature>
<name>A0AAJ5ZEI1_9CHLR</name>
<dbReference type="PANTHER" id="PTHR11920">
    <property type="entry name" value="GUANYLYL CYCLASE"/>
    <property type="match status" value="1"/>
</dbReference>
<evidence type="ECO:0000313" key="9">
    <source>
        <dbReference type="EMBL" id="WFG38576.1"/>
    </source>
</evidence>
<keyword evidence="2 7" id="KW-0812">Transmembrane</keyword>
<evidence type="ECO:0000256" key="4">
    <source>
        <dbReference type="ARBA" id="ARBA00022989"/>
    </source>
</evidence>
<accession>A0AAJ5ZEI1</accession>
<dbReference type="InterPro" id="IPR029787">
    <property type="entry name" value="Nucleotide_cyclase"/>
</dbReference>
<evidence type="ECO:0000256" key="7">
    <source>
        <dbReference type="SAM" id="Phobius"/>
    </source>
</evidence>
<dbReference type="Gene3D" id="3.30.70.1230">
    <property type="entry name" value="Nucleotide cyclase"/>
    <property type="match status" value="1"/>
</dbReference>
<dbReference type="GO" id="GO:0035556">
    <property type="term" value="P:intracellular signal transduction"/>
    <property type="evidence" value="ECO:0007669"/>
    <property type="project" value="InterPro"/>
</dbReference>
<gene>
    <name evidence="9" type="ORF">GKO48_02795</name>
</gene>
<feature type="transmembrane region" description="Helical" evidence="7">
    <location>
        <begin position="140"/>
        <end position="160"/>
    </location>
</feature>
<dbReference type="GO" id="GO:0000166">
    <property type="term" value="F:nucleotide binding"/>
    <property type="evidence" value="ECO:0007669"/>
    <property type="project" value="UniProtKB-KW"/>
</dbReference>
<evidence type="ECO:0000256" key="3">
    <source>
        <dbReference type="ARBA" id="ARBA00022741"/>
    </source>
</evidence>
<dbReference type="InterPro" id="IPR001054">
    <property type="entry name" value="A/G_cyclase"/>
</dbReference>
<dbReference type="SUPFAM" id="SSF55073">
    <property type="entry name" value="Nucleotide cyclase"/>
    <property type="match status" value="1"/>
</dbReference>
<dbReference type="PROSITE" id="PS50125">
    <property type="entry name" value="GUANYLATE_CYCLASE_2"/>
    <property type="match status" value="1"/>
</dbReference>
<evidence type="ECO:0000313" key="10">
    <source>
        <dbReference type="Proteomes" id="UP001219901"/>
    </source>
</evidence>
<protein>
    <recommendedName>
        <fullName evidence="8">Guanylate cyclase domain-containing protein</fullName>
    </recommendedName>
</protein>
<dbReference type="Pfam" id="PF00211">
    <property type="entry name" value="Guanylate_cyc"/>
    <property type="match status" value="1"/>
</dbReference>
<feature type="domain" description="Guanylate cyclase" evidence="8">
    <location>
        <begin position="242"/>
        <end position="351"/>
    </location>
</feature>
<dbReference type="CDD" id="cd07302">
    <property type="entry name" value="CHD"/>
    <property type="match status" value="1"/>
</dbReference>
<organism evidence="9 10">
    <name type="scientific">Candidatus Lucifugimonas marina</name>
    <dbReference type="NCBI Taxonomy" id="3038979"/>
    <lineage>
        <taxon>Bacteria</taxon>
        <taxon>Bacillati</taxon>
        <taxon>Chloroflexota</taxon>
        <taxon>Dehalococcoidia</taxon>
        <taxon>SAR202 cluster</taxon>
        <taxon>Candidatus Lucifugimonadales</taxon>
        <taxon>Candidatus Lucifugimonadaceae</taxon>
        <taxon>Candidatus Lucifugimonas</taxon>
    </lineage>
</organism>
<evidence type="ECO:0000256" key="2">
    <source>
        <dbReference type="ARBA" id="ARBA00022692"/>
    </source>
</evidence>
<reference evidence="9 10" key="1">
    <citation type="submission" date="2019-11" db="EMBL/GenBank/DDBJ databases">
        <authorList>
            <person name="Cho J.-C."/>
        </authorList>
    </citation>
    <scope>NUCLEOTIDE SEQUENCE [LARGE SCALE GENOMIC DNA]</scope>
    <source>
        <strain evidence="9 10">JH1073</strain>
    </source>
</reference>
<dbReference type="AlphaFoldDB" id="A0AAJ5ZEI1"/>
<feature type="transmembrane region" description="Helical" evidence="7">
    <location>
        <begin position="172"/>
        <end position="194"/>
    </location>
</feature>
<reference evidence="10" key="2">
    <citation type="submission" date="2023-06" db="EMBL/GenBank/DDBJ databases">
        <title>Pangenomics reveal diversification of enzyme families and niche specialization in globally abundant SAR202 bacteria.</title>
        <authorList>
            <person name="Saw J.H.W."/>
        </authorList>
    </citation>
    <scope>NUCLEOTIDE SEQUENCE [LARGE SCALE GENOMIC DNA]</scope>
    <source>
        <strain evidence="10">JH1073</strain>
    </source>
</reference>
<dbReference type="GO" id="GO:0009190">
    <property type="term" value="P:cyclic nucleotide biosynthetic process"/>
    <property type="evidence" value="ECO:0007669"/>
    <property type="project" value="InterPro"/>
</dbReference>
<dbReference type="PANTHER" id="PTHR11920:SF335">
    <property type="entry name" value="GUANYLATE CYCLASE"/>
    <property type="match status" value="1"/>
</dbReference>
<evidence type="ECO:0000259" key="8">
    <source>
        <dbReference type="PROSITE" id="PS50125"/>
    </source>
</evidence>
<dbReference type="InterPro" id="IPR050401">
    <property type="entry name" value="Cyclic_nucleotide_synthase"/>
</dbReference>
<dbReference type="GO" id="GO:0004016">
    <property type="term" value="F:adenylate cyclase activity"/>
    <property type="evidence" value="ECO:0007669"/>
    <property type="project" value="UniProtKB-ARBA"/>
</dbReference>
<comment type="subcellular location">
    <subcellularLocation>
        <location evidence="1">Membrane</location>
    </subcellularLocation>
</comment>
<keyword evidence="10" id="KW-1185">Reference proteome</keyword>
<keyword evidence="5 7" id="KW-0472">Membrane</keyword>
<evidence type="ECO:0000256" key="1">
    <source>
        <dbReference type="ARBA" id="ARBA00004370"/>
    </source>
</evidence>
<evidence type="ECO:0000256" key="5">
    <source>
        <dbReference type="ARBA" id="ARBA00023136"/>
    </source>
</evidence>